<dbReference type="EMBL" id="MGAI01000034">
    <property type="protein sequence ID" value="OGK44176.1"/>
    <property type="molecule type" value="Genomic_DNA"/>
</dbReference>
<sequence length="355" mass="38397">MFFSKKVGVDLGTANTLVYVAGEGIVLNEPTVVAYSLEDKKILAVGNDAREMLGRTPGSIVASRPMREGVIADYRTTSAMITFFLKKALKGRVLWPQVMIAIPVGASQVEKRAVVAACKQAGASDVYLIDEPLAAAIGAKIPISHASGHMIVNLGGGTSEMAIISLGQLVVYSTVRVAGNKLDEAIMQVLRREHNLIIGERTAEEIKFKIGNAFIVEEISNRTEAVKERIGETASIKKTSNERTMEVKGRDFQSGMPKILEIGEHTITSAFHKPLKQILEGIKQVFAKTPPELAADIVDKGIVLSGGTASLTNIDKYLTYYTGVSSFVVEDPLFCVIRGVGMAIENLDNYKEAIR</sequence>
<dbReference type="Pfam" id="PF06723">
    <property type="entry name" value="MreB_Mbl"/>
    <property type="match status" value="2"/>
</dbReference>
<comment type="caution">
    <text evidence="6">Lacks conserved residue(s) required for the propagation of feature annotation.</text>
</comment>
<dbReference type="CDD" id="cd10225">
    <property type="entry name" value="ASKHA_NBD_MreB-like"/>
    <property type="match status" value="1"/>
</dbReference>
<dbReference type="HAMAP" id="MF_02207">
    <property type="entry name" value="MreB"/>
    <property type="match status" value="1"/>
</dbReference>
<evidence type="ECO:0000313" key="8">
    <source>
        <dbReference type="Proteomes" id="UP000178040"/>
    </source>
</evidence>
<evidence type="ECO:0000256" key="2">
    <source>
        <dbReference type="ARBA" id="ARBA00022741"/>
    </source>
</evidence>
<dbReference type="PANTHER" id="PTHR42749:SF1">
    <property type="entry name" value="CELL SHAPE-DETERMINING PROTEIN MREB"/>
    <property type="match status" value="1"/>
</dbReference>
<proteinExistence type="inferred from homology"/>
<evidence type="ECO:0000256" key="5">
    <source>
        <dbReference type="ARBA" id="ARBA00023458"/>
    </source>
</evidence>
<comment type="caution">
    <text evidence="7">The sequence shown here is derived from an EMBL/GenBank/DDBJ whole genome shotgun (WGS) entry which is preliminary data.</text>
</comment>
<evidence type="ECO:0000256" key="3">
    <source>
        <dbReference type="ARBA" id="ARBA00022840"/>
    </source>
</evidence>
<evidence type="ECO:0000256" key="6">
    <source>
        <dbReference type="HAMAP-Rule" id="MF_02207"/>
    </source>
</evidence>
<keyword evidence="1 6" id="KW-0963">Cytoplasm</keyword>
<name>A0A1F7ILA5_9BACT</name>
<reference evidence="7 8" key="1">
    <citation type="journal article" date="2016" name="Nat. Commun.">
        <title>Thousands of microbial genomes shed light on interconnected biogeochemical processes in an aquifer system.</title>
        <authorList>
            <person name="Anantharaman K."/>
            <person name="Brown C.T."/>
            <person name="Hug L.A."/>
            <person name="Sharon I."/>
            <person name="Castelle C.J."/>
            <person name="Probst A.J."/>
            <person name="Thomas B.C."/>
            <person name="Singh A."/>
            <person name="Wilkins M.J."/>
            <person name="Karaoz U."/>
            <person name="Brodie E.L."/>
            <person name="Williams K.H."/>
            <person name="Hubbard S.S."/>
            <person name="Banfield J.F."/>
        </authorList>
    </citation>
    <scope>NUCLEOTIDE SEQUENCE [LARGE SCALE GENOMIC DNA]</scope>
</reference>
<keyword evidence="3 6" id="KW-0067">ATP-binding</keyword>
<dbReference type="GO" id="GO:0008360">
    <property type="term" value="P:regulation of cell shape"/>
    <property type="evidence" value="ECO:0007669"/>
    <property type="project" value="UniProtKB-UniRule"/>
</dbReference>
<comment type="function">
    <text evidence="6">Forms membrane-associated dynamic filaments that are essential for cell shape determination. Acts by regulating cell wall synthesis and cell elongation, and thus cell shape. A feedback loop between cell geometry and MreB localization may maintain elongated cell shape by targeting cell wall growth to regions of negative cell wall curvature.</text>
</comment>
<evidence type="ECO:0000313" key="7">
    <source>
        <dbReference type="EMBL" id="OGK44176.1"/>
    </source>
</evidence>
<dbReference type="PRINTS" id="PR01652">
    <property type="entry name" value="SHAPEPROTEIN"/>
</dbReference>
<keyword evidence="2 6" id="KW-0547">Nucleotide-binding</keyword>
<gene>
    <name evidence="6" type="primary">mreB</name>
    <name evidence="7" type="ORF">A3B40_04870</name>
</gene>
<dbReference type="NCBIfam" id="NF010539">
    <property type="entry name" value="PRK13927.1"/>
    <property type="match status" value="1"/>
</dbReference>
<feature type="binding site" evidence="6">
    <location>
        <begin position="204"/>
        <end position="207"/>
    </location>
    <ligand>
        <name>ATP</name>
        <dbReference type="ChEBI" id="CHEBI:30616"/>
    </ligand>
</feature>
<feature type="binding site" evidence="6">
    <location>
        <begin position="13"/>
        <end position="15"/>
    </location>
    <ligand>
        <name>ATP</name>
        <dbReference type="ChEBI" id="CHEBI:30616"/>
    </ligand>
</feature>
<dbReference type="GO" id="GO:0005737">
    <property type="term" value="C:cytoplasm"/>
    <property type="evidence" value="ECO:0007669"/>
    <property type="project" value="UniProtKB-SubCell"/>
</dbReference>
<dbReference type="SUPFAM" id="SSF53067">
    <property type="entry name" value="Actin-like ATPase domain"/>
    <property type="match status" value="2"/>
</dbReference>
<dbReference type="GO" id="GO:0005524">
    <property type="term" value="F:ATP binding"/>
    <property type="evidence" value="ECO:0007669"/>
    <property type="project" value="UniProtKB-KW"/>
</dbReference>
<protein>
    <recommendedName>
        <fullName evidence="6">Cell shape-determining protein MreB</fullName>
    </recommendedName>
</protein>
<feature type="binding site" evidence="6">
    <location>
        <begin position="156"/>
        <end position="158"/>
    </location>
    <ligand>
        <name>ATP</name>
        <dbReference type="ChEBI" id="CHEBI:30616"/>
    </ligand>
</feature>
<dbReference type="InterPro" id="IPR043129">
    <property type="entry name" value="ATPase_NBD"/>
</dbReference>
<dbReference type="AlphaFoldDB" id="A0A1F7ILA5"/>
<dbReference type="InterPro" id="IPR004753">
    <property type="entry name" value="MreB"/>
</dbReference>
<dbReference type="Gene3D" id="3.30.420.40">
    <property type="match status" value="3"/>
</dbReference>
<dbReference type="Proteomes" id="UP000178040">
    <property type="component" value="Unassembled WGS sequence"/>
</dbReference>
<accession>A0A1F7ILA5</accession>
<keyword evidence="4 6" id="KW-0133">Cell shape</keyword>
<comment type="subunit">
    <text evidence="6">Forms polymers.</text>
</comment>
<evidence type="ECO:0000256" key="1">
    <source>
        <dbReference type="ARBA" id="ARBA00022490"/>
    </source>
</evidence>
<organism evidence="7 8">
    <name type="scientific">Candidatus Roizmanbacteria bacterium RIFCSPLOWO2_01_FULL_37_16</name>
    <dbReference type="NCBI Taxonomy" id="1802058"/>
    <lineage>
        <taxon>Bacteria</taxon>
        <taxon>Candidatus Roizmaniibacteriota</taxon>
    </lineage>
</organism>
<comment type="subcellular location">
    <subcellularLocation>
        <location evidence="6">Cytoplasm</location>
    </subcellularLocation>
    <text evidence="6">Membrane-associated.</text>
</comment>
<dbReference type="GO" id="GO:0000902">
    <property type="term" value="P:cell morphogenesis"/>
    <property type="evidence" value="ECO:0007669"/>
    <property type="project" value="InterPro"/>
</dbReference>
<dbReference type="PANTHER" id="PTHR42749">
    <property type="entry name" value="CELL SHAPE-DETERMINING PROTEIN MREB"/>
    <property type="match status" value="1"/>
</dbReference>
<comment type="similarity">
    <text evidence="5 6">Belongs to the FtsA/MreB family.</text>
</comment>
<dbReference type="InterPro" id="IPR056546">
    <property type="entry name" value="MreB_MamK-like"/>
</dbReference>
<evidence type="ECO:0000256" key="4">
    <source>
        <dbReference type="ARBA" id="ARBA00022960"/>
    </source>
</evidence>